<sequence length="287" mass="32010">MRVVWATDIHLNFLDVEGRDVFFSSVRAQQPDVVFVTGDIAEAPSLTQLLHEMHQAIHVPLYFVLGNHDFYYGSISQIRNDVECWRQSQPGLTYLSTSGLVELTPTTAMVGHDGWGDGRYGNYHLSPVRLSDQELIADFQDLDREAVLRKLRALGDEAACYLRDRLDEALSSYQRVICLTHVPPFKEACWYQGKMGNDDWLPYFACQAVGEVLLDASRERPDCQITVLCGHTHHAGTVHLRPNLRVLTGSAEYGAPCIQESLDLEELFPQSMLVEGGEGEGGAVGSN</sequence>
<dbReference type="GO" id="GO:0009245">
    <property type="term" value="P:lipid A biosynthetic process"/>
    <property type="evidence" value="ECO:0007669"/>
    <property type="project" value="TreeGrafter"/>
</dbReference>
<keyword evidence="2" id="KW-0378">Hydrolase</keyword>
<organism evidence="4 5">
    <name type="scientific">Candidatus Nitrospira neomarina</name>
    <dbReference type="NCBI Taxonomy" id="3020899"/>
    <lineage>
        <taxon>Bacteria</taxon>
        <taxon>Pseudomonadati</taxon>
        <taxon>Nitrospirota</taxon>
        <taxon>Nitrospiria</taxon>
        <taxon>Nitrospirales</taxon>
        <taxon>Nitrospiraceae</taxon>
        <taxon>Nitrospira</taxon>
    </lineage>
</organism>
<feature type="domain" description="Calcineurin-like phosphoesterase" evidence="3">
    <location>
        <begin position="1"/>
        <end position="234"/>
    </location>
</feature>
<dbReference type="EMBL" id="CP116968">
    <property type="protein sequence ID" value="WNM62397.1"/>
    <property type="molecule type" value="Genomic_DNA"/>
</dbReference>
<accession>A0AA96JW06</accession>
<proteinExistence type="predicted"/>
<gene>
    <name evidence="4" type="ORF">PQG83_01240</name>
</gene>
<dbReference type="PANTHER" id="PTHR31302">
    <property type="entry name" value="TRANSMEMBRANE PROTEIN WITH METALLOPHOSPHOESTERASE DOMAIN-RELATED"/>
    <property type="match status" value="1"/>
</dbReference>
<dbReference type="InterPro" id="IPR004843">
    <property type="entry name" value="Calcineurin-like_PHP"/>
</dbReference>
<name>A0AA96JW06_9BACT</name>
<dbReference type="Gene3D" id="3.60.21.10">
    <property type="match status" value="1"/>
</dbReference>
<dbReference type="InterPro" id="IPR029052">
    <property type="entry name" value="Metallo-depent_PP-like"/>
</dbReference>
<evidence type="ECO:0000259" key="3">
    <source>
        <dbReference type="Pfam" id="PF00149"/>
    </source>
</evidence>
<dbReference type="GO" id="GO:0046872">
    <property type="term" value="F:metal ion binding"/>
    <property type="evidence" value="ECO:0007669"/>
    <property type="project" value="UniProtKB-KW"/>
</dbReference>
<dbReference type="GO" id="GO:0008758">
    <property type="term" value="F:UDP-2,3-diacylglucosamine hydrolase activity"/>
    <property type="evidence" value="ECO:0007669"/>
    <property type="project" value="TreeGrafter"/>
</dbReference>
<evidence type="ECO:0000256" key="2">
    <source>
        <dbReference type="ARBA" id="ARBA00022801"/>
    </source>
</evidence>
<evidence type="ECO:0000313" key="4">
    <source>
        <dbReference type="EMBL" id="WNM62397.1"/>
    </source>
</evidence>
<dbReference type="GO" id="GO:0016020">
    <property type="term" value="C:membrane"/>
    <property type="evidence" value="ECO:0007669"/>
    <property type="project" value="GOC"/>
</dbReference>
<dbReference type="InterPro" id="IPR051158">
    <property type="entry name" value="Metallophosphoesterase_sf"/>
</dbReference>
<evidence type="ECO:0000313" key="5">
    <source>
        <dbReference type="Proteomes" id="UP001302494"/>
    </source>
</evidence>
<keyword evidence="5" id="KW-1185">Reference proteome</keyword>
<keyword evidence="1" id="KW-0479">Metal-binding</keyword>
<evidence type="ECO:0000256" key="1">
    <source>
        <dbReference type="ARBA" id="ARBA00022723"/>
    </source>
</evidence>
<dbReference type="KEGG" id="nneo:PQG83_01240"/>
<dbReference type="Proteomes" id="UP001302494">
    <property type="component" value="Chromosome"/>
</dbReference>
<reference evidence="4 5" key="1">
    <citation type="submission" date="2023-01" db="EMBL/GenBank/DDBJ databases">
        <title>Cultivation and genomic characterization of new, ubiquitous marine nitrite-oxidizing bacteria from the Nitrospirales.</title>
        <authorList>
            <person name="Mueller A.J."/>
            <person name="Daebeler A."/>
            <person name="Herbold C.W."/>
            <person name="Kirkegaard R.H."/>
            <person name="Daims H."/>
        </authorList>
    </citation>
    <scope>NUCLEOTIDE SEQUENCE [LARGE SCALE GENOMIC DNA]</scope>
    <source>
        <strain evidence="4 5">DK</strain>
    </source>
</reference>
<dbReference type="AlphaFoldDB" id="A0AA96JW06"/>
<protein>
    <submittedName>
        <fullName evidence="4">Metallophosphoesterase</fullName>
    </submittedName>
</protein>
<dbReference type="Pfam" id="PF00149">
    <property type="entry name" value="Metallophos"/>
    <property type="match status" value="1"/>
</dbReference>
<dbReference type="SUPFAM" id="SSF56300">
    <property type="entry name" value="Metallo-dependent phosphatases"/>
    <property type="match status" value="1"/>
</dbReference>
<dbReference type="RefSeq" id="WP_312745836.1">
    <property type="nucleotide sequence ID" value="NZ_CP116968.1"/>
</dbReference>
<dbReference type="PANTHER" id="PTHR31302:SF31">
    <property type="entry name" value="PHOSPHODIESTERASE YAEI"/>
    <property type="match status" value="1"/>
</dbReference>